<accession>A0A2V3VCL5</accession>
<proteinExistence type="predicted"/>
<sequence length="77" mass="8135">MVAAAEPGERRNDAWAAFGSNGSRDRLIPYREISHLLILRGVASPGLPPAGKQDAIGQVLGEMVLVDYASMPKSAST</sequence>
<protein>
    <submittedName>
        <fullName evidence="1">Uncharacterized protein</fullName>
    </submittedName>
</protein>
<organism evidence="1 2">
    <name type="scientific">Blastomonas natatoria</name>
    <dbReference type="NCBI Taxonomy" id="34015"/>
    <lineage>
        <taxon>Bacteria</taxon>
        <taxon>Pseudomonadati</taxon>
        <taxon>Pseudomonadota</taxon>
        <taxon>Alphaproteobacteria</taxon>
        <taxon>Sphingomonadales</taxon>
        <taxon>Sphingomonadaceae</taxon>
        <taxon>Blastomonas</taxon>
    </lineage>
</organism>
<gene>
    <name evidence="1" type="ORF">C7451_101526</name>
</gene>
<dbReference type="EMBL" id="QJJM01000001">
    <property type="protein sequence ID" value="PXW79457.1"/>
    <property type="molecule type" value="Genomic_DNA"/>
</dbReference>
<evidence type="ECO:0000313" key="2">
    <source>
        <dbReference type="Proteomes" id="UP000248014"/>
    </source>
</evidence>
<name>A0A2V3VCL5_9SPHN</name>
<keyword evidence="2" id="KW-1185">Reference proteome</keyword>
<dbReference type="AlphaFoldDB" id="A0A2V3VCL5"/>
<reference evidence="1 2" key="1">
    <citation type="submission" date="2018-05" db="EMBL/GenBank/DDBJ databases">
        <title>Genomic Encyclopedia of Type Strains, Phase IV (KMG-IV): sequencing the most valuable type-strain genomes for metagenomic binning, comparative biology and taxonomic classification.</title>
        <authorList>
            <person name="Goeker M."/>
        </authorList>
    </citation>
    <scope>NUCLEOTIDE SEQUENCE [LARGE SCALE GENOMIC DNA]</scope>
    <source>
        <strain evidence="1 2">DSM 3183</strain>
    </source>
</reference>
<dbReference type="Proteomes" id="UP000248014">
    <property type="component" value="Unassembled WGS sequence"/>
</dbReference>
<evidence type="ECO:0000313" key="1">
    <source>
        <dbReference type="EMBL" id="PXW79457.1"/>
    </source>
</evidence>
<dbReference type="RefSeq" id="WP_110297382.1">
    <property type="nucleotide sequence ID" value="NZ_QJJM01000001.1"/>
</dbReference>
<comment type="caution">
    <text evidence="1">The sequence shown here is derived from an EMBL/GenBank/DDBJ whole genome shotgun (WGS) entry which is preliminary data.</text>
</comment>